<organism evidence="2">
    <name type="scientific">bioreactor metagenome</name>
    <dbReference type="NCBI Taxonomy" id="1076179"/>
    <lineage>
        <taxon>unclassified sequences</taxon>
        <taxon>metagenomes</taxon>
        <taxon>ecological metagenomes</taxon>
    </lineage>
</organism>
<name>A0A644SJC4_9ZZZZ</name>
<reference evidence="2" key="1">
    <citation type="submission" date="2019-08" db="EMBL/GenBank/DDBJ databases">
        <authorList>
            <person name="Kucharzyk K."/>
            <person name="Murdoch R.W."/>
            <person name="Higgins S."/>
            <person name="Loffler F."/>
        </authorList>
    </citation>
    <scope>NUCLEOTIDE SEQUENCE</scope>
</reference>
<accession>A0A644SJC4</accession>
<dbReference type="SUPFAM" id="SSF53335">
    <property type="entry name" value="S-adenosyl-L-methionine-dependent methyltransferases"/>
    <property type="match status" value="1"/>
</dbReference>
<dbReference type="PANTHER" id="PTHR34203">
    <property type="entry name" value="METHYLTRANSFERASE, FKBM FAMILY PROTEIN"/>
    <property type="match status" value="1"/>
</dbReference>
<feature type="domain" description="Methyltransferase FkbM" evidence="1">
    <location>
        <begin position="111"/>
        <end position="273"/>
    </location>
</feature>
<dbReference type="EMBL" id="VSSQ01000001">
    <property type="protein sequence ID" value="MPL54800.1"/>
    <property type="molecule type" value="Genomic_DNA"/>
</dbReference>
<protein>
    <recommendedName>
        <fullName evidence="1">Methyltransferase FkbM domain-containing protein</fullName>
    </recommendedName>
</protein>
<dbReference type="Pfam" id="PF05050">
    <property type="entry name" value="Methyltransf_21"/>
    <property type="match status" value="1"/>
</dbReference>
<evidence type="ECO:0000313" key="2">
    <source>
        <dbReference type="EMBL" id="MPL54800.1"/>
    </source>
</evidence>
<comment type="caution">
    <text evidence="2">The sequence shown here is derived from an EMBL/GenBank/DDBJ whole genome shotgun (WGS) entry which is preliminary data.</text>
</comment>
<dbReference type="InterPro" id="IPR006342">
    <property type="entry name" value="FkbM_mtfrase"/>
</dbReference>
<proteinExistence type="predicted"/>
<evidence type="ECO:0000259" key="1">
    <source>
        <dbReference type="Pfam" id="PF05050"/>
    </source>
</evidence>
<sequence>MKNIIKKLLNGLGFQISRLPQNNSLAQDELFEVLGFSVDEKQRDFLMRGKNFLMNLKANNATFKSINNKLVIQIDGLKFSINSWEELLILNEVFIEGIYNYKSEDEFILFDIGMNVGITSLYFSNNKKCSSIFAFEPFSKTREFAKENFSLNHTSSKINVYDFGLGYPERTIKVNYNEEFKGSVGINGVAEYINVEDKDVFELEIRDVAESILKNSINNNKSIILKIDCEGAEYEIINRLKEQNVLSKISCLMIEWHVKGPNQIVDTLQSEDFKIFSFNENSKTIGMIYALK</sequence>
<dbReference type="InterPro" id="IPR052514">
    <property type="entry name" value="SAM-dependent_MTase"/>
</dbReference>
<dbReference type="PANTHER" id="PTHR34203:SF15">
    <property type="entry name" value="SLL1173 PROTEIN"/>
    <property type="match status" value="1"/>
</dbReference>
<dbReference type="NCBIfam" id="TIGR01444">
    <property type="entry name" value="fkbM_fam"/>
    <property type="match status" value="1"/>
</dbReference>
<gene>
    <name evidence="2" type="ORF">SDC9_00266</name>
</gene>
<dbReference type="InterPro" id="IPR029063">
    <property type="entry name" value="SAM-dependent_MTases_sf"/>
</dbReference>
<dbReference type="AlphaFoldDB" id="A0A644SJC4"/>
<dbReference type="Gene3D" id="3.40.50.150">
    <property type="entry name" value="Vaccinia Virus protein VP39"/>
    <property type="match status" value="1"/>
</dbReference>